<evidence type="ECO:0000313" key="2">
    <source>
        <dbReference type="EMBL" id="KAF3005685.1"/>
    </source>
</evidence>
<dbReference type="Proteomes" id="UP000801428">
    <property type="component" value="Unassembled WGS sequence"/>
</dbReference>
<evidence type="ECO:0000256" key="1">
    <source>
        <dbReference type="SAM" id="SignalP"/>
    </source>
</evidence>
<reference evidence="2" key="1">
    <citation type="submission" date="2019-04" db="EMBL/GenBank/DDBJ databases">
        <title>Sequencing of skin fungus with MAO and IRED activity.</title>
        <authorList>
            <person name="Marsaioli A.J."/>
            <person name="Bonatto J.M.C."/>
            <person name="Reis Junior O."/>
        </authorList>
    </citation>
    <scope>NUCLEOTIDE SEQUENCE</scope>
    <source>
        <strain evidence="2">30M1</strain>
    </source>
</reference>
<accession>A0A9P4THL4</accession>
<dbReference type="EMBL" id="SWKU01000006">
    <property type="protein sequence ID" value="KAF3005685.1"/>
    <property type="molecule type" value="Genomic_DNA"/>
</dbReference>
<feature type="chain" id="PRO_5040322070" description="Apple domain-containing protein" evidence="1">
    <location>
        <begin position="18"/>
        <end position="408"/>
    </location>
</feature>
<evidence type="ECO:0008006" key="4">
    <source>
        <dbReference type="Google" id="ProtNLM"/>
    </source>
</evidence>
<dbReference type="AlphaFoldDB" id="A0A9P4THL4"/>
<dbReference type="OrthoDB" id="10611880at2759"/>
<name>A0A9P4THL4_CURKU</name>
<sequence>MLFSAVLLTVLISPAFAGNIGRNNYPVRSQCSTQFGGYPVNSVPTSTSTSIVTVTSTKKTTVTPTTSVTGKGITLTVTATAIVAPAVTTSIPGAISTSTDTTTVISTATVAAVTVTETQSTTATTTITTSTVVPAPAGFLPAADTLPGDNLSQRKRDLSDVSPVRRALDLSRVDITPKTGGLPLVMLKSSHKVKRVNKQYPVKVICTTTATKSATVTSTSTCKLVTVTKSGAPTTMTTTITVTRPVTVTQQGPPATVTTIATITSTTTVTPSVTQTAVVTETATSVSYTSTAYAACATDSSHNLVYSAGANSPINGIRFGTGGTFVQVNAGSIAECCSACFADPQCAFSGFLDGLDSCYKIRVSSVAVCAPNALSGTVQAVQPGQGGVGIVLYGVSNGPCGQFNSVDQ</sequence>
<organism evidence="2 3">
    <name type="scientific">Curvularia kusanoi</name>
    <name type="common">Cochliobolus kusanoi</name>
    <dbReference type="NCBI Taxonomy" id="90978"/>
    <lineage>
        <taxon>Eukaryota</taxon>
        <taxon>Fungi</taxon>
        <taxon>Dikarya</taxon>
        <taxon>Ascomycota</taxon>
        <taxon>Pezizomycotina</taxon>
        <taxon>Dothideomycetes</taxon>
        <taxon>Pleosporomycetidae</taxon>
        <taxon>Pleosporales</taxon>
        <taxon>Pleosporineae</taxon>
        <taxon>Pleosporaceae</taxon>
        <taxon>Curvularia</taxon>
    </lineage>
</organism>
<protein>
    <recommendedName>
        <fullName evidence="4">Apple domain-containing protein</fullName>
    </recommendedName>
</protein>
<keyword evidence="1" id="KW-0732">Signal</keyword>
<gene>
    <name evidence="2" type="ORF">E8E13_005052</name>
</gene>
<evidence type="ECO:0000313" key="3">
    <source>
        <dbReference type="Proteomes" id="UP000801428"/>
    </source>
</evidence>
<keyword evidence="3" id="KW-1185">Reference proteome</keyword>
<comment type="caution">
    <text evidence="2">The sequence shown here is derived from an EMBL/GenBank/DDBJ whole genome shotgun (WGS) entry which is preliminary data.</text>
</comment>
<proteinExistence type="predicted"/>
<feature type="signal peptide" evidence="1">
    <location>
        <begin position="1"/>
        <end position="17"/>
    </location>
</feature>